<accession>A0A423WUQ7</accession>
<dbReference type="STRING" id="356882.A0A423WUQ7"/>
<evidence type="ECO:0000313" key="8">
    <source>
        <dbReference type="EMBL" id="ROW07219.1"/>
    </source>
</evidence>
<dbReference type="InterPro" id="IPR026841">
    <property type="entry name" value="Aur1/Ipt1"/>
</dbReference>
<protein>
    <recommendedName>
        <fullName evidence="7">Phosphatidic acid phosphatase type 2/haloperoxidase domain-containing protein</fullName>
    </recommendedName>
</protein>
<keyword evidence="4 6" id="KW-0472">Membrane</keyword>
<evidence type="ECO:0000256" key="2">
    <source>
        <dbReference type="ARBA" id="ARBA00022692"/>
    </source>
</evidence>
<dbReference type="Proteomes" id="UP000283895">
    <property type="component" value="Unassembled WGS sequence"/>
</dbReference>
<organism evidence="8 9">
    <name type="scientific">Cytospora schulzeri</name>
    <dbReference type="NCBI Taxonomy" id="448051"/>
    <lineage>
        <taxon>Eukaryota</taxon>
        <taxon>Fungi</taxon>
        <taxon>Dikarya</taxon>
        <taxon>Ascomycota</taxon>
        <taxon>Pezizomycotina</taxon>
        <taxon>Sordariomycetes</taxon>
        <taxon>Sordariomycetidae</taxon>
        <taxon>Diaporthales</taxon>
        <taxon>Cytosporaceae</taxon>
        <taxon>Cytospora</taxon>
    </lineage>
</organism>
<evidence type="ECO:0000256" key="5">
    <source>
        <dbReference type="SAM" id="MobiDB-lite"/>
    </source>
</evidence>
<comment type="caution">
    <text evidence="8">The sequence shown here is derived from an EMBL/GenBank/DDBJ whole genome shotgun (WGS) entry which is preliminary data.</text>
</comment>
<dbReference type="InterPro" id="IPR000326">
    <property type="entry name" value="PAP2/HPO"/>
</dbReference>
<keyword evidence="3 6" id="KW-1133">Transmembrane helix</keyword>
<feature type="transmembrane region" description="Helical" evidence="6">
    <location>
        <begin position="229"/>
        <end position="248"/>
    </location>
</feature>
<evidence type="ECO:0000256" key="4">
    <source>
        <dbReference type="ARBA" id="ARBA00023136"/>
    </source>
</evidence>
<evidence type="ECO:0000313" key="9">
    <source>
        <dbReference type="Proteomes" id="UP000283895"/>
    </source>
</evidence>
<name>A0A423WUQ7_9PEZI</name>
<dbReference type="PANTHER" id="PTHR31310">
    <property type="match status" value="1"/>
</dbReference>
<dbReference type="InterPro" id="IPR036938">
    <property type="entry name" value="PAP2/HPO_sf"/>
</dbReference>
<feature type="compositionally biased region" description="Basic residues" evidence="5">
    <location>
        <begin position="41"/>
        <end position="50"/>
    </location>
</feature>
<dbReference type="InterPro" id="IPR052185">
    <property type="entry name" value="IPC_Synthase-Related"/>
</dbReference>
<feature type="transmembrane region" description="Helical" evidence="6">
    <location>
        <begin position="200"/>
        <end position="223"/>
    </location>
</feature>
<dbReference type="GO" id="GO:0030148">
    <property type="term" value="P:sphingolipid biosynthetic process"/>
    <property type="evidence" value="ECO:0007669"/>
    <property type="project" value="TreeGrafter"/>
</dbReference>
<reference evidence="8 9" key="1">
    <citation type="submission" date="2015-09" db="EMBL/GenBank/DDBJ databases">
        <title>Host preference determinants of Valsa canker pathogens revealed by comparative genomics.</title>
        <authorList>
            <person name="Yin Z."/>
            <person name="Huang L."/>
        </authorList>
    </citation>
    <scope>NUCLEOTIDE SEQUENCE [LARGE SCALE GENOMIC DNA]</scope>
    <source>
        <strain evidence="8 9">03-1</strain>
    </source>
</reference>
<feature type="compositionally biased region" description="Low complexity" evidence="5">
    <location>
        <begin position="428"/>
        <end position="456"/>
    </location>
</feature>
<dbReference type="GO" id="GO:0016020">
    <property type="term" value="C:membrane"/>
    <property type="evidence" value="ECO:0007669"/>
    <property type="project" value="UniProtKB-SubCell"/>
</dbReference>
<feature type="region of interest" description="Disordered" evidence="5">
    <location>
        <begin position="31"/>
        <end position="51"/>
    </location>
</feature>
<keyword evidence="2 6" id="KW-0812">Transmembrane</keyword>
<gene>
    <name evidence="8" type="ORF">VMCG_03888</name>
</gene>
<evidence type="ECO:0000256" key="6">
    <source>
        <dbReference type="SAM" id="Phobius"/>
    </source>
</evidence>
<dbReference type="SMART" id="SM00014">
    <property type="entry name" value="acidPPc"/>
    <property type="match status" value="1"/>
</dbReference>
<dbReference type="GO" id="GO:0070916">
    <property type="term" value="C:inositol phosphoceramide synthase complex"/>
    <property type="evidence" value="ECO:0007669"/>
    <property type="project" value="TreeGrafter"/>
</dbReference>
<evidence type="ECO:0000256" key="3">
    <source>
        <dbReference type="ARBA" id="ARBA00022989"/>
    </source>
</evidence>
<keyword evidence="9" id="KW-1185">Reference proteome</keyword>
<evidence type="ECO:0000256" key="1">
    <source>
        <dbReference type="ARBA" id="ARBA00004141"/>
    </source>
</evidence>
<dbReference type="EMBL" id="LKEA01000008">
    <property type="protein sequence ID" value="ROW07219.1"/>
    <property type="molecule type" value="Genomic_DNA"/>
</dbReference>
<dbReference type="FunFam" id="1.20.144.10:FF:000015">
    <property type="entry name" value="Aureobasidin resistance protein Aur1"/>
    <property type="match status" value="1"/>
</dbReference>
<feature type="transmembrane region" description="Helical" evidence="6">
    <location>
        <begin position="323"/>
        <end position="339"/>
    </location>
</feature>
<dbReference type="Pfam" id="PF14378">
    <property type="entry name" value="PAP2_3"/>
    <property type="match status" value="1"/>
</dbReference>
<feature type="domain" description="Phosphatidic acid phosphatase type 2/haloperoxidase" evidence="7">
    <location>
        <begin position="227"/>
        <end position="364"/>
    </location>
</feature>
<dbReference type="Gene3D" id="1.20.144.10">
    <property type="entry name" value="Phosphatidic acid phosphatase type 2/haloperoxidase"/>
    <property type="match status" value="1"/>
</dbReference>
<dbReference type="OrthoDB" id="5784at2759"/>
<sequence>MQDINTFPIQAKPKLQIPHLQWPGALKINIPHTFRSGGSSKRSRSKKPWRNHYDESAGITGLQSSFNPMDGVRTIQRHRWHWLDIQYPALAGFMIFSLTIAPMPIFFKIVIPLVSLLVCLMPATRQFFLPSMPIWIYLLYFFSSRVVYKSANIMASFIPVQYRPHIWVKVLPALENVLYGANLSNILSAHTNPVLDVLAWFPYGIGHFAGPAVCSLFLFIFAAPSTTPVFARSFGWLALTGVTLSILLPCTPPWYEKEHGLEPAHYGMNGSPAGLARIDKLFGVDMYTTSFTTAPMPFGAFPSLHAANATLEALFMSFAFPRFRAFFIFYVGWLWWATMYLNHHYAVDLVAGSLMSTGIYYLARTRYLPRQQADKRNRWAYEFVEIGEKPKTLDEEAGYTGLGGGYGMGLLERRSASISEDDEWTIGSSSSFSVSSSPRSSTTSPTLLSPTTPTETDFNHVTIPMALNGHLMWDGERGPARDSEISEVVLMR</sequence>
<feature type="region of interest" description="Disordered" evidence="5">
    <location>
        <begin position="425"/>
        <end position="458"/>
    </location>
</feature>
<proteinExistence type="predicted"/>
<dbReference type="CDD" id="cd03386">
    <property type="entry name" value="PAP2_Aur1_like"/>
    <property type="match status" value="1"/>
</dbReference>
<comment type="subcellular location">
    <subcellularLocation>
        <location evidence="1">Membrane</location>
        <topology evidence="1">Multi-pass membrane protein</topology>
    </subcellularLocation>
</comment>
<dbReference type="GO" id="GO:0006676">
    <property type="term" value="P:mannosyl diphosphorylinositol ceramide metabolic process"/>
    <property type="evidence" value="ECO:0007669"/>
    <property type="project" value="TreeGrafter"/>
</dbReference>
<feature type="transmembrane region" description="Helical" evidence="6">
    <location>
        <begin position="127"/>
        <end position="148"/>
    </location>
</feature>
<dbReference type="SUPFAM" id="SSF48317">
    <property type="entry name" value="Acid phosphatase/Vanadium-dependent haloperoxidase"/>
    <property type="match status" value="1"/>
</dbReference>
<dbReference type="AlphaFoldDB" id="A0A423WUQ7"/>
<dbReference type="PANTHER" id="PTHR31310:SF11">
    <property type="entry name" value="INOSITOL PHOSPHORYLCERAMIDE SYNTHASE CATALYTIC SUBUNIT AUR1"/>
    <property type="match status" value="1"/>
</dbReference>
<evidence type="ECO:0000259" key="7">
    <source>
        <dbReference type="SMART" id="SM00014"/>
    </source>
</evidence>